<feature type="signal peptide" evidence="3">
    <location>
        <begin position="1"/>
        <end position="23"/>
    </location>
</feature>
<evidence type="ECO:0000256" key="2">
    <source>
        <dbReference type="ARBA" id="ARBA00022729"/>
    </source>
</evidence>
<comment type="similarity">
    <text evidence="1">Belongs to the MlaA family.</text>
</comment>
<accession>A0ABP9MGI8</accession>
<keyword evidence="5" id="KW-1185">Reference proteome</keyword>
<evidence type="ECO:0000256" key="3">
    <source>
        <dbReference type="SAM" id="SignalP"/>
    </source>
</evidence>
<sequence length="250" mass="27957">MTKFSSLLLGVLLLAGCAGTNPADPYESYNRKVYAFNTTLDEVLLKPLSTGYRAITPDIVHEGLGNAVSNLTEPRNMANNLLQGRITAFLESTHRFVFNSTFGLGGLIDLTTAFKLPEYKASDFGMTLAYYGWEESSYFLLPLLPPRTFRDQVGLGVDVFVTDPRVYAMNVRGEVIVATVDTINTRADLLEADKLSKKISLDNYVFQRESILQHRNNQLRQSGIDIPDQSYHDEDDEFSIADIARQNANE</sequence>
<dbReference type="EMBL" id="BAABKE010000001">
    <property type="protein sequence ID" value="GAA5095113.1"/>
    <property type="molecule type" value="Genomic_DNA"/>
</dbReference>
<proteinExistence type="inferred from homology"/>
<dbReference type="PRINTS" id="PR01805">
    <property type="entry name" value="VACJLIPOPROT"/>
</dbReference>
<dbReference type="Proteomes" id="UP001500631">
    <property type="component" value="Unassembled WGS sequence"/>
</dbReference>
<name>A0ABP9MGI8_9GAMM</name>
<evidence type="ECO:0000256" key="1">
    <source>
        <dbReference type="ARBA" id="ARBA00010634"/>
    </source>
</evidence>
<organism evidence="4 5">
    <name type="scientific">Wohlfahrtiimonas larvae</name>
    <dbReference type="NCBI Taxonomy" id="1157986"/>
    <lineage>
        <taxon>Bacteria</taxon>
        <taxon>Pseudomonadati</taxon>
        <taxon>Pseudomonadota</taxon>
        <taxon>Gammaproteobacteria</taxon>
        <taxon>Cardiobacteriales</taxon>
        <taxon>Ignatzschineriaceae</taxon>
        <taxon>Wohlfahrtiimonas</taxon>
    </lineage>
</organism>
<reference evidence="5" key="1">
    <citation type="journal article" date="2019" name="Int. J. Syst. Evol. Microbiol.">
        <title>The Global Catalogue of Microorganisms (GCM) 10K type strain sequencing project: providing services to taxonomists for standard genome sequencing and annotation.</title>
        <authorList>
            <consortium name="The Broad Institute Genomics Platform"/>
            <consortium name="The Broad Institute Genome Sequencing Center for Infectious Disease"/>
            <person name="Wu L."/>
            <person name="Ma J."/>
        </authorList>
    </citation>
    <scope>NUCLEOTIDE SEQUENCE [LARGE SCALE GENOMIC DNA]</scope>
    <source>
        <strain evidence="5">JCM 18424</strain>
    </source>
</reference>
<dbReference type="PANTHER" id="PTHR30035:SF3">
    <property type="entry name" value="INTERMEMBRANE PHOSPHOLIPID TRANSPORT SYSTEM LIPOPROTEIN MLAA"/>
    <property type="match status" value="1"/>
</dbReference>
<dbReference type="InterPro" id="IPR007428">
    <property type="entry name" value="MlaA"/>
</dbReference>
<keyword evidence="2 3" id="KW-0732">Signal</keyword>
<dbReference type="RefSeq" id="WP_345666967.1">
    <property type="nucleotide sequence ID" value="NZ_BAABKE010000001.1"/>
</dbReference>
<keyword evidence="4" id="KW-0449">Lipoprotein</keyword>
<dbReference type="PANTHER" id="PTHR30035">
    <property type="entry name" value="LIPOPROTEIN VACJ-RELATED"/>
    <property type="match status" value="1"/>
</dbReference>
<dbReference type="PROSITE" id="PS51257">
    <property type="entry name" value="PROKAR_LIPOPROTEIN"/>
    <property type="match status" value="1"/>
</dbReference>
<evidence type="ECO:0000313" key="5">
    <source>
        <dbReference type="Proteomes" id="UP001500631"/>
    </source>
</evidence>
<gene>
    <name evidence="4" type="ORF">GCM10023338_04110</name>
</gene>
<comment type="caution">
    <text evidence="4">The sequence shown here is derived from an EMBL/GenBank/DDBJ whole genome shotgun (WGS) entry which is preliminary data.</text>
</comment>
<evidence type="ECO:0000313" key="4">
    <source>
        <dbReference type="EMBL" id="GAA5095113.1"/>
    </source>
</evidence>
<dbReference type="Pfam" id="PF04333">
    <property type="entry name" value="MlaA"/>
    <property type="match status" value="1"/>
</dbReference>
<protein>
    <submittedName>
        <fullName evidence="4">VacJ family lipoprotein</fullName>
    </submittedName>
</protein>
<feature type="chain" id="PRO_5045432638" evidence="3">
    <location>
        <begin position="24"/>
        <end position="250"/>
    </location>
</feature>